<comment type="caution">
    <text evidence="2">The sequence shown here is derived from an EMBL/GenBank/DDBJ whole genome shotgun (WGS) entry which is preliminary data.</text>
</comment>
<evidence type="ECO:0000256" key="1">
    <source>
        <dbReference type="SAM" id="SignalP"/>
    </source>
</evidence>
<keyword evidence="1" id="KW-0732">Signal</keyword>
<evidence type="ECO:0000313" key="2">
    <source>
        <dbReference type="EMBL" id="ORY07137.1"/>
    </source>
</evidence>
<dbReference type="AlphaFoldDB" id="A0A1Y1ZAV7"/>
<dbReference type="EMBL" id="MCFA01000111">
    <property type="protein sequence ID" value="ORY07137.1"/>
    <property type="molecule type" value="Genomic_DNA"/>
</dbReference>
<proteinExistence type="predicted"/>
<reference evidence="2 3" key="1">
    <citation type="submission" date="2016-07" db="EMBL/GenBank/DDBJ databases">
        <title>Pervasive Adenine N6-methylation of Active Genes in Fungi.</title>
        <authorList>
            <consortium name="DOE Joint Genome Institute"/>
            <person name="Mondo S.J."/>
            <person name="Dannebaum R.O."/>
            <person name="Kuo R.C."/>
            <person name="Labutti K."/>
            <person name="Haridas S."/>
            <person name="Kuo A."/>
            <person name="Salamov A."/>
            <person name="Ahrendt S.R."/>
            <person name="Lipzen A."/>
            <person name="Sullivan W."/>
            <person name="Andreopoulos W.B."/>
            <person name="Clum A."/>
            <person name="Lindquist E."/>
            <person name="Daum C."/>
            <person name="Ramamoorthy G.K."/>
            <person name="Gryganskyi A."/>
            <person name="Culley D."/>
            <person name="Magnuson J.K."/>
            <person name="James T.Y."/>
            <person name="O'Malley M.A."/>
            <person name="Stajich J.E."/>
            <person name="Spatafora J.W."/>
            <person name="Visel A."/>
            <person name="Grigoriev I.V."/>
        </authorList>
    </citation>
    <scope>NUCLEOTIDE SEQUENCE [LARGE SCALE GENOMIC DNA]</scope>
    <source>
        <strain evidence="2 3">CBS 115471</strain>
    </source>
</reference>
<evidence type="ECO:0008006" key="4">
    <source>
        <dbReference type="Google" id="ProtNLM"/>
    </source>
</evidence>
<gene>
    <name evidence="2" type="ORF">BCR34DRAFT_570819</name>
</gene>
<protein>
    <recommendedName>
        <fullName evidence="4">Sulfatase N-terminal domain-containing protein</fullName>
    </recommendedName>
</protein>
<dbReference type="Proteomes" id="UP000193144">
    <property type="component" value="Unassembled WGS sequence"/>
</dbReference>
<keyword evidence="3" id="KW-1185">Reference proteome</keyword>
<name>A0A1Y1ZAV7_9PLEO</name>
<feature type="signal peptide" evidence="1">
    <location>
        <begin position="1"/>
        <end position="21"/>
    </location>
</feature>
<feature type="chain" id="PRO_5012011019" description="Sulfatase N-terminal domain-containing protein" evidence="1">
    <location>
        <begin position="22"/>
        <end position="71"/>
    </location>
</feature>
<sequence length="71" mass="7486">MYTSLVLTVSGLLTITAAVPAAHTDKLFMLGFDDVGRIYSEPNFKGASAHILSATDVNKCVPLIFSETGAP</sequence>
<evidence type="ECO:0000313" key="3">
    <source>
        <dbReference type="Proteomes" id="UP000193144"/>
    </source>
</evidence>
<accession>A0A1Y1ZAV7</accession>
<organism evidence="2 3">
    <name type="scientific">Clohesyomyces aquaticus</name>
    <dbReference type="NCBI Taxonomy" id="1231657"/>
    <lineage>
        <taxon>Eukaryota</taxon>
        <taxon>Fungi</taxon>
        <taxon>Dikarya</taxon>
        <taxon>Ascomycota</taxon>
        <taxon>Pezizomycotina</taxon>
        <taxon>Dothideomycetes</taxon>
        <taxon>Pleosporomycetidae</taxon>
        <taxon>Pleosporales</taxon>
        <taxon>Lindgomycetaceae</taxon>
        <taxon>Clohesyomyces</taxon>
    </lineage>
</organism>